<dbReference type="AlphaFoldDB" id="A0A9W4DJF4"/>
<feature type="region of interest" description="Disordered" evidence="1">
    <location>
        <begin position="1"/>
        <end position="67"/>
    </location>
</feature>
<gene>
    <name evidence="2" type="ORF">SCOCK_110142</name>
</gene>
<name>A0A9W4DJF4_9ACTN</name>
<accession>A0A9W4DJF4</accession>
<protein>
    <submittedName>
        <fullName evidence="2">Uncharacterized protein</fullName>
    </submittedName>
</protein>
<evidence type="ECO:0000256" key="1">
    <source>
        <dbReference type="SAM" id="MobiDB-lite"/>
    </source>
</evidence>
<reference evidence="2" key="1">
    <citation type="submission" date="2021-05" db="EMBL/GenBank/DDBJ databases">
        <authorList>
            <person name="Arsene-Ploetze F."/>
        </authorList>
    </citation>
    <scope>NUCLEOTIDE SEQUENCE</scope>
    <source>
        <strain evidence="2">DSM 42138</strain>
    </source>
</reference>
<sequence>MAGQRPRRRRSLSGNVDSGRCRGGSPRTKETLKNFPRILTHRNPHGLIVPSDRRGLHLHPPPPGDAP</sequence>
<dbReference type="Proteomes" id="UP001152519">
    <property type="component" value="Unassembled WGS sequence"/>
</dbReference>
<evidence type="ECO:0000313" key="2">
    <source>
        <dbReference type="EMBL" id="CAG6391314.1"/>
    </source>
</evidence>
<comment type="caution">
    <text evidence="2">The sequence shown here is derived from an EMBL/GenBank/DDBJ whole genome shotgun (WGS) entry which is preliminary data.</text>
</comment>
<keyword evidence="3" id="KW-1185">Reference proteome</keyword>
<proteinExistence type="predicted"/>
<feature type="compositionally biased region" description="Basic residues" evidence="1">
    <location>
        <begin position="1"/>
        <end position="11"/>
    </location>
</feature>
<evidence type="ECO:0000313" key="3">
    <source>
        <dbReference type="Proteomes" id="UP001152519"/>
    </source>
</evidence>
<organism evidence="2 3">
    <name type="scientific">Actinacidiphila cocklensis</name>
    <dbReference type="NCBI Taxonomy" id="887465"/>
    <lineage>
        <taxon>Bacteria</taxon>
        <taxon>Bacillati</taxon>
        <taxon>Actinomycetota</taxon>
        <taxon>Actinomycetes</taxon>
        <taxon>Kitasatosporales</taxon>
        <taxon>Streptomycetaceae</taxon>
        <taxon>Actinacidiphila</taxon>
    </lineage>
</organism>
<dbReference type="EMBL" id="CAJSLV010000013">
    <property type="protein sequence ID" value="CAG6391314.1"/>
    <property type="molecule type" value="Genomic_DNA"/>
</dbReference>